<protein>
    <submittedName>
        <fullName evidence="1">Uncharacterized protein</fullName>
    </submittedName>
</protein>
<reference evidence="1 2" key="1">
    <citation type="journal article" date="2008" name="Nature">
        <title>The Phaeodactylum genome reveals the evolutionary history of diatom genomes.</title>
        <authorList>
            <person name="Bowler C."/>
            <person name="Allen A.E."/>
            <person name="Badger J.H."/>
            <person name="Grimwood J."/>
            <person name="Jabbari K."/>
            <person name="Kuo A."/>
            <person name="Maheswari U."/>
            <person name="Martens C."/>
            <person name="Maumus F."/>
            <person name="Otillar R.P."/>
            <person name="Rayko E."/>
            <person name="Salamov A."/>
            <person name="Vandepoele K."/>
            <person name="Beszteri B."/>
            <person name="Gruber A."/>
            <person name="Heijde M."/>
            <person name="Katinka M."/>
            <person name="Mock T."/>
            <person name="Valentin K."/>
            <person name="Verret F."/>
            <person name="Berges J.A."/>
            <person name="Brownlee C."/>
            <person name="Cadoret J.P."/>
            <person name="Chiovitti A."/>
            <person name="Choi C.J."/>
            <person name="Coesel S."/>
            <person name="De Martino A."/>
            <person name="Detter J.C."/>
            <person name="Durkin C."/>
            <person name="Falciatore A."/>
            <person name="Fournet J."/>
            <person name="Haruta M."/>
            <person name="Huysman M.J."/>
            <person name="Jenkins B.D."/>
            <person name="Jiroutova K."/>
            <person name="Jorgensen R.E."/>
            <person name="Joubert Y."/>
            <person name="Kaplan A."/>
            <person name="Kroger N."/>
            <person name="Kroth P.G."/>
            <person name="La Roche J."/>
            <person name="Lindquist E."/>
            <person name="Lommer M."/>
            <person name="Martin-Jezequel V."/>
            <person name="Lopez P.J."/>
            <person name="Lucas S."/>
            <person name="Mangogna M."/>
            <person name="McGinnis K."/>
            <person name="Medlin L.K."/>
            <person name="Montsant A."/>
            <person name="Oudot-Le Secq M.P."/>
            <person name="Napoli C."/>
            <person name="Obornik M."/>
            <person name="Parker M.S."/>
            <person name="Petit J.L."/>
            <person name="Porcel B.M."/>
            <person name="Poulsen N."/>
            <person name="Robison M."/>
            <person name="Rychlewski L."/>
            <person name="Rynearson T.A."/>
            <person name="Schmutz J."/>
            <person name="Shapiro H."/>
            <person name="Siaut M."/>
            <person name="Stanley M."/>
            <person name="Sussman M.R."/>
            <person name="Taylor A.R."/>
            <person name="Vardi A."/>
            <person name="von Dassow P."/>
            <person name="Vyverman W."/>
            <person name="Willis A."/>
            <person name="Wyrwicz L.S."/>
            <person name="Rokhsar D.S."/>
            <person name="Weissenbach J."/>
            <person name="Armbrust E.V."/>
            <person name="Green B.R."/>
            <person name="Van de Peer Y."/>
            <person name="Grigoriev I.V."/>
        </authorList>
    </citation>
    <scope>NUCLEOTIDE SEQUENCE [LARGE SCALE GENOMIC DNA]</scope>
    <source>
        <strain evidence="1 2">CCAP 1055/1</strain>
    </source>
</reference>
<evidence type="ECO:0000313" key="1">
    <source>
        <dbReference type="EMBL" id="EEC45190.1"/>
    </source>
</evidence>
<dbReference type="HOGENOM" id="CLU_609017_0_0_1"/>
<dbReference type="EMBL" id="CM000621">
    <property type="protein sequence ID" value="EEC45190.1"/>
    <property type="molecule type" value="Genomic_DNA"/>
</dbReference>
<dbReference type="InParanoid" id="B7G8K8"/>
<dbReference type="OrthoDB" id="48529at2759"/>
<dbReference type="GeneID" id="7195142"/>
<evidence type="ECO:0000313" key="2">
    <source>
        <dbReference type="Proteomes" id="UP000000759"/>
    </source>
</evidence>
<dbReference type="KEGG" id="pti:PHATRDRAFT_39417"/>
<dbReference type="eggNOG" id="ENOG502SUSC">
    <property type="taxonomic scope" value="Eukaryota"/>
</dbReference>
<keyword evidence="2" id="KW-1185">Reference proteome</keyword>
<accession>B7G8K8</accession>
<dbReference type="Proteomes" id="UP000000759">
    <property type="component" value="Chromosome 19"/>
</dbReference>
<dbReference type="PaxDb" id="2850-Phatr39417"/>
<sequence length="326" mass="37540">MANNLGYLARGLGMAWWLEREFHVNATIVLRHQNHDKWIRAYQDVTRCFPNVRDWSFTAGNTDAVTRELQSSPPLIVTGSVVPQRRVVYALEPYNETLQSFLTLYNENHTRMAEGNGHVSIPFLTTKAMSCNDHILDKYYEDFRRIYRFDESCCIDRPDEDESVYHFRNFIGEMPKNTKRLGFEELAPDAVANQLFAHLHAGDKVAIASRFGEDFRTQMLVRAFARRGILARVLEPRSGVADFCFLLHAQKELVGTAQSTYFMWAGILGNARRVRAYSVRTPEGNNLVHNSNWTHPDLQRRFQFELYSVNSSATDLLNPNATLRTL</sequence>
<dbReference type="RefSeq" id="XP_002183490.1">
    <property type="nucleotide sequence ID" value="XM_002183454.1"/>
</dbReference>
<organism evidence="1 2">
    <name type="scientific">Phaeodactylum tricornutum (strain CCAP 1055/1)</name>
    <dbReference type="NCBI Taxonomy" id="556484"/>
    <lineage>
        <taxon>Eukaryota</taxon>
        <taxon>Sar</taxon>
        <taxon>Stramenopiles</taxon>
        <taxon>Ochrophyta</taxon>
        <taxon>Bacillariophyta</taxon>
        <taxon>Bacillariophyceae</taxon>
        <taxon>Bacillariophycidae</taxon>
        <taxon>Naviculales</taxon>
        <taxon>Phaeodactylaceae</taxon>
        <taxon>Phaeodactylum</taxon>
    </lineage>
</organism>
<name>B7G8K8_PHATC</name>
<reference evidence="2" key="2">
    <citation type="submission" date="2008-08" db="EMBL/GenBank/DDBJ databases">
        <authorList>
            <consortium name="Diatom Consortium"/>
            <person name="Grigoriev I."/>
            <person name="Grimwood J."/>
            <person name="Kuo A."/>
            <person name="Otillar R.P."/>
            <person name="Salamov A."/>
            <person name="Detter J.C."/>
            <person name="Lindquist E."/>
            <person name="Shapiro H."/>
            <person name="Lucas S."/>
            <person name="Glavina del Rio T."/>
            <person name="Pitluck S."/>
            <person name="Rokhsar D."/>
            <person name="Bowler C."/>
        </authorList>
    </citation>
    <scope>GENOME REANNOTATION</scope>
    <source>
        <strain evidence="2">CCAP 1055/1</strain>
    </source>
</reference>
<proteinExistence type="predicted"/>
<gene>
    <name evidence="1" type="ORF">PHATRDRAFT_39417</name>
</gene>
<dbReference type="AlphaFoldDB" id="B7G8K8"/>